<organism evidence="2 3">
    <name type="scientific">Jeotgalibaca dankookensis</name>
    <dbReference type="NCBI Taxonomy" id="708126"/>
    <lineage>
        <taxon>Bacteria</taxon>
        <taxon>Bacillati</taxon>
        <taxon>Bacillota</taxon>
        <taxon>Bacilli</taxon>
        <taxon>Lactobacillales</taxon>
        <taxon>Carnobacteriaceae</taxon>
        <taxon>Jeotgalibaca</taxon>
    </lineage>
</organism>
<reference evidence="2 3" key="1">
    <citation type="journal article" date="2014" name="Int. J. Syst. Evol. Microbiol.">
        <title>Jeotgalibaca dankookensis gen. nov., sp. nov., a member of the family Carnobacteriaceae, isolated from seujeot (Korean traditional food).</title>
        <authorList>
            <person name="Lee D.G."/>
            <person name="Trujillo M.E."/>
            <person name="Kang H."/>
            <person name="Ahn T.Y."/>
        </authorList>
    </citation>
    <scope>NUCLEOTIDE SEQUENCE [LARGE SCALE GENOMIC DNA]</scope>
    <source>
        <strain evidence="2 3">EX-07</strain>
    </source>
</reference>
<evidence type="ECO:0000256" key="1">
    <source>
        <dbReference type="SAM" id="Phobius"/>
    </source>
</evidence>
<evidence type="ECO:0008006" key="4">
    <source>
        <dbReference type="Google" id="ProtNLM"/>
    </source>
</evidence>
<dbReference type="PANTHER" id="PTHR37308">
    <property type="entry name" value="INTEGRAL MEMBRANE PROTEIN"/>
    <property type="match status" value="1"/>
</dbReference>
<protein>
    <recommendedName>
        <fullName evidence="4">DUF368 domain-containing protein</fullName>
    </recommendedName>
</protein>
<dbReference type="Proteomes" id="UP000188993">
    <property type="component" value="Chromosome"/>
</dbReference>
<accession>A0A1S6INP2</accession>
<dbReference type="PANTHER" id="PTHR37308:SF1">
    <property type="entry name" value="POLYPRENYL-PHOSPHATE TRANSPORTER"/>
    <property type="match status" value="1"/>
</dbReference>
<dbReference type="EMBL" id="CP019728">
    <property type="protein sequence ID" value="AQS53148.1"/>
    <property type="molecule type" value="Genomic_DNA"/>
</dbReference>
<proteinExistence type="predicted"/>
<dbReference type="InterPro" id="IPR007163">
    <property type="entry name" value="VCA0040-like"/>
</dbReference>
<gene>
    <name evidence="2" type="ORF">BW727_100755</name>
</gene>
<dbReference type="STRING" id="708126.BW727_100755"/>
<feature type="transmembrane region" description="Helical" evidence="1">
    <location>
        <begin position="115"/>
        <end position="132"/>
    </location>
</feature>
<sequence>MLGIMLRGMAVEVTEAVPGISGSTVAMISGVYERFIYSLSMLTTRKRRKSLPFLLLFGTGMVIGFIIAIFLVGYLLKTFRAPTLLFFVGIIVGFSPYLWKDMLKISKKRLKMKHYVIIFLLIGIVVITQLLGHTSNMNLTNLSLADYFLLGMIGLAASTALLLPGISGALILTIFGVYEFAIESLIMRNLPVVFAIGTGVLIGVLFSSKFIRYLLLHYQLETYCAMIGLVSGSIFAILYNLDSYFNTQTMIISIISFLAGVISLVVLEKMQDQN</sequence>
<evidence type="ECO:0000313" key="3">
    <source>
        <dbReference type="Proteomes" id="UP000188993"/>
    </source>
</evidence>
<dbReference type="Pfam" id="PF04018">
    <property type="entry name" value="VCA0040-like"/>
    <property type="match status" value="1"/>
</dbReference>
<dbReference type="KEGG" id="jda:BW727_100755"/>
<keyword evidence="1" id="KW-0472">Membrane</keyword>
<feature type="transmembrane region" description="Helical" evidence="1">
    <location>
        <begin position="192"/>
        <end position="211"/>
    </location>
</feature>
<name>A0A1S6INP2_9LACT</name>
<dbReference type="OrthoDB" id="9793746at2"/>
<dbReference type="RefSeq" id="WP_062471094.1">
    <property type="nucleotide sequence ID" value="NZ_BBYN01000026.1"/>
</dbReference>
<keyword evidence="1" id="KW-1133">Transmembrane helix</keyword>
<evidence type="ECO:0000313" key="2">
    <source>
        <dbReference type="EMBL" id="AQS53148.1"/>
    </source>
</evidence>
<keyword evidence="3" id="KW-1185">Reference proteome</keyword>
<feature type="transmembrane region" description="Helical" evidence="1">
    <location>
        <begin position="247"/>
        <end position="267"/>
    </location>
</feature>
<feature type="transmembrane region" description="Helical" evidence="1">
    <location>
        <begin position="144"/>
        <end position="162"/>
    </location>
</feature>
<keyword evidence="1" id="KW-0812">Transmembrane</keyword>
<feature type="transmembrane region" description="Helical" evidence="1">
    <location>
        <begin position="223"/>
        <end position="241"/>
    </location>
</feature>
<dbReference type="AlphaFoldDB" id="A0A1S6INP2"/>
<feature type="transmembrane region" description="Helical" evidence="1">
    <location>
        <begin position="81"/>
        <end position="99"/>
    </location>
</feature>
<feature type="transmembrane region" description="Helical" evidence="1">
    <location>
        <begin position="51"/>
        <end position="75"/>
    </location>
</feature>